<dbReference type="Gene3D" id="2.160.10.10">
    <property type="entry name" value="Hexapeptide repeat proteins"/>
    <property type="match status" value="1"/>
</dbReference>
<dbReference type="InterPro" id="IPR011004">
    <property type="entry name" value="Trimer_LpxA-like_sf"/>
</dbReference>
<keyword evidence="12 18" id="KW-0511">Multifunctional enzyme</keyword>
<evidence type="ECO:0000313" key="21">
    <source>
        <dbReference type="Proteomes" id="UP000503399"/>
    </source>
</evidence>
<dbReference type="InterPro" id="IPR029044">
    <property type="entry name" value="Nucleotide-diphossugar_trans"/>
</dbReference>
<evidence type="ECO:0000313" key="20">
    <source>
        <dbReference type="EMBL" id="CAB1130118.1"/>
    </source>
</evidence>
<dbReference type="InterPro" id="IPR018357">
    <property type="entry name" value="Hexapep_transf_CS"/>
</dbReference>
<dbReference type="GO" id="GO:0016020">
    <property type="term" value="C:membrane"/>
    <property type="evidence" value="ECO:0007669"/>
    <property type="project" value="GOC"/>
</dbReference>
<dbReference type="CDD" id="cd03353">
    <property type="entry name" value="LbH_GlmU_C"/>
    <property type="match status" value="1"/>
</dbReference>
<comment type="pathway">
    <text evidence="18">Nucleotide-sugar biosynthesis; UDP-N-acetyl-alpha-D-glucosamine biosynthesis; N-acetyl-alpha-D-glucosamine 1-phosphate from alpha-D-glucosamine 6-phosphate (route II): step 2/2.</text>
</comment>
<keyword evidence="9 18" id="KW-0460">Magnesium</keyword>
<evidence type="ECO:0000256" key="12">
    <source>
        <dbReference type="ARBA" id="ARBA00023268"/>
    </source>
</evidence>
<dbReference type="Pfam" id="PF12804">
    <property type="entry name" value="NTP_transf_3"/>
    <property type="match status" value="1"/>
</dbReference>
<feature type="binding site" evidence="18">
    <location>
        <position position="36"/>
    </location>
    <ligand>
        <name>UDP-N-acetyl-alpha-D-glucosamine</name>
        <dbReference type="ChEBI" id="CHEBI:57705"/>
    </ligand>
</feature>
<dbReference type="GO" id="GO:0005737">
    <property type="term" value="C:cytoplasm"/>
    <property type="evidence" value="ECO:0007669"/>
    <property type="project" value="UniProtKB-SubCell"/>
</dbReference>
<dbReference type="InterPro" id="IPR001451">
    <property type="entry name" value="Hexapep"/>
</dbReference>
<evidence type="ECO:0000256" key="18">
    <source>
        <dbReference type="HAMAP-Rule" id="MF_01631"/>
    </source>
</evidence>
<gene>
    <name evidence="18 20" type="primary">glmU</name>
    <name evidence="20" type="ORF">R50_2626</name>
</gene>
<dbReference type="PROSITE" id="PS00101">
    <property type="entry name" value="HEXAPEP_TRANSFERASES"/>
    <property type="match status" value="1"/>
</dbReference>
<dbReference type="InterPro" id="IPR038009">
    <property type="entry name" value="GlmU_C_LbH"/>
</dbReference>
<evidence type="ECO:0000256" key="2">
    <source>
        <dbReference type="ARBA" id="ARBA00007707"/>
    </source>
</evidence>
<dbReference type="GO" id="GO:0000287">
    <property type="term" value="F:magnesium ion binding"/>
    <property type="evidence" value="ECO:0007669"/>
    <property type="project" value="UniProtKB-UniRule"/>
</dbReference>
<feature type="region of interest" description="N-acetyltransferase" evidence="18">
    <location>
        <begin position="263"/>
        <end position="465"/>
    </location>
</feature>
<dbReference type="Proteomes" id="UP000503399">
    <property type="component" value="Chromosome"/>
</dbReference>
<evidence type="ECO:0000256" key="8">
    <source>
        <dbReference type="ARBA" id="ARBA00022737"/>
    </source>
</evidence>
<comment type="similarity">
    <text evidence="3 18">In the N-terminal section; belongs to the N-acetylglucosamine-1-phosphate uridyltransferase family.</text>
</comment>
<feature type="binding site" evidence="18">
    <location>
        <position position="344"/>
    </location>
    <ligand>
        <name>UDP-N-acetyl-alpha-D-glucosamine</name>
        <dbReference type="ChEBI" id="CHEBI:57705"/>
    </ligand>
</feature>
<dbReference type="KEGG" id="hfv:R50_2626"/>
<accession>A0A6F8ZJZ6</accession>
<evidence type="ECO:0000256" key="14">
    <source>
        <dbReference type="ARBA" id="ARBA00023316"/>
    </source>
</evidence>
<feature type="active site" description="Proton acceptor" evidence="18">
    <location>
        <position position="374"/>
    </location>
</feature>
<feature type="binding site" evidence="18">
    <location>
        <position position="239"/>
    </location>
    <ligand>
        <name>Mg(2+)</name>
        <dbReference type="ChEBI" id="CHEBI:18420"/>
    </ligand>
</feature>
<evidence type="ECO:0000256" key="3">
    <source>
        <dbReference type="ARBA" id="ARBA00007947"/>
    </source>
</evidence>
<evidence type="ECO:0000256" key="5">
    <source>
        <dbReference type="ARBA" id="ARBA00022679"/>
    </source>
</evidence>
<keyword evidence="21" id="KW-1185">Reference proteome</keyword>
<feature type="binding site" evidence="18">
    <location>
        <position position="239"/>
    </location>
    <ligand>
        <name>UDP-N-acetyl-alpha-D-glucosamine</name>
        <dbReference type="ChEBI" id="CHEBI:57705"/>
    </ligand>
</feature>
<feature type="region of interest" description="Pyrophosphorylase" evidence="18">
    <location>
        <begin position="1"/>
        <end position="241"/>
    </location>
</feature>
<feature type="binding site" evidence="18">
    <location>
        <position position="377"/>
    </location>
    <ligand>
        <name>UDP-N-acetyl-alpha-D-glucosamine</name>
        <dbReference type="ChEBI" id="CHEBI:57705"/>
    </ligand>
</feature>
<dbReference type="EC" id="2.7.7.23" evidence="18"/>
<evidence type="ECO:0000256" key="7">
    <source>
        <dbReference type="ARBA" id="ARBA00022723"/>
    </source>
</evidence>
<feature type="binding site" evidence="18">
    <location>
        <position position="153"/>
    </location>
    <ligand>
        <name>UDP-N-acetyl-alpha-D-glucosamine</name>
        <dbReference type="ChEBI" id="CHEBI:57705"/>
    </ligand>
</feature>
<dbReference type="InterPro" id="IPR050065">
    <property type="entry name" value="GlmU-like"/>
</dbReference>
<organism evidence="20 21">
    <name type="scientific">Candidatus Hydrogenisulfobacillus filiaventi</name>
    <dbReference type="NCBI Taxonomy" id="2707344"/>
    <lineage>
        <taxon>Bacteria</taxon>
        <taxon>Bacillati</taxon>
        <taxon>Bacillota</taxon>
        <taxon>Clostridia</taxon>
        <taxon>Eubacteriales</taxon>
        <taxon>Clostridiales Family XVII. Incertae Sedis</taxon>
        <taxon>Candidatus Hydrogenisulfobacillus</taxon>
    </lineage>
</organism>
<dbReference type="NCBIfam" id="TIGR01173">
    <property type="entry name" value="glmU"/>
    <property type="match status" value="1"/>
</dbReference>
<evidence type="ECO:0000256" key="4">
    <source>
        <dbReference type="ARBA" id="ARBA00022490"/>
    </source>
</evidence>
<dbReference type="GO" id="GO:0006048">
    <property type="term" value="P:UDP-N-acetylglucosamine biosynthetic process"/>
    <property type="evidence" value="ECO:0007669"/>
    <property type="project" value="UniProtKB-UniPathway"/>
</dbReference>
<evidence type="ECO:0000256" key="15">
    <source>
        <dbReference type="ARBA" id="ARBA00048247"/>
    </source>
</evidence>
<evidence type="ECO:0000256" key="11">
    <source>
        <dbReference type="ARBA" id="ARBA00022984"/>
    </source>
</evidence>
<evidence type="ECO:0000256" key="6">
    <source>
        <dbReference type="ARBA" id="ARBA00022695"/>
    </source>
</evidence>
<feature type="binding site" evidence="18">
    <location>
        <position position="434"/>
    </location>
    <ligand>
        <name>acetyl-CoA</name>
        <dbReference type="ChEBI" id="CHEBI:57288"/>
    </ligand>
</feature>
<keyword evidence="13 18" id="KW-0012">Acyltransferase</keyword>
<dbReference type="HAMAP" id="MF_01631">
    <property type="entry name" value="GlmU"/>
    <property type="match status" value="1"/>
</dbReference>
<dbReference type="Gene3D" id="3.90.550.10">
    <property type="entry name" value="Spore Coat Polysaccharide Biosynthesis Protein SpsA, Chain A"/>
    <property type="match status" value="1"/>
</dbReference>
<feature type="domain" description="MobA-like NTP transferase" evidence="19">
    <location>
        <begin position="20"/>
        <end position="144"/>
    </location>
</feature>
<comment type="catalytic activity">
    <reaction evidence="16 18">
        <text>N-acetyl-alpha-D-glucosamine 1-phosphate + UTP + H(+) = UDP-N-acetyl-alpha-D-glucosamine + diphosphate</text>
        <dbReference type="Rhea" id="RHEA:13509"/>
        <dbReference type="ChEBI" id="CHEBI:15378"/>
        <dbReference type="ChEBI" id="CHEBI:33019"/>
        <dbReference type="ChEBI" id="CHEBI:46398"/>
        <dbReference type="ChEBI" id="CHEBI:57705"/>
        <dbReference type="ChEBI" id="CHEBI:57776"/>
        <dbReference type="EC" id="2.7.7.23"/>
    </reaction>
</comment>
<feature type="region of interest" description="Linker" evidence="18">
    <location>
        <begin position="242"/>
        <end position="262"/>
    </location>
</feature>
<keyword evidence="7 18" id="KW-0479">Metal-binding</keyword>
<dbReference type="UniPathway" id="UPA00973"/>
<sequence>MGPETGAGPELRAAGETVPVVLAAGLGTRMNSRLAKALHELGGQPLVEHVLRAVQEAGLGRPVVVVGYQKERLAELLEERALLVEQPAMHGTGDAVMQAVERLGPAVTDVLVLYADCPLIPADLLRRVVTRHRESGADVTLLTTLMPDPRGYGRILRDAAGRVRGIVEEREATPEERAVHEVNTGIGVWRVERLRRVLPHLPWHGEERYLTEALGAILAEGGQVEVVEAEDPGLVMGINTRRELAQAEARLRELTLERLLAAGVTVVDPATTYVDPTVEVGQDTIIYPLTFLRGRTRIGRECRIGPMTTIVDSRLADGVTVQQSVVESSVLGTKSRVGPFSHLRPGTRLDRDVAIGNFVELKNTQVGIGSKAGHHSYLGDATIGSRVNIGAGTVIVNFDGKEKHRTFIGDQAFIGCNSNLVSPVEIGAGAYVAAGSTITQNVPADALGIARARQENKPGWSARRR</sequence>
<comment type="pathway">
    <text evidence="18">Bacterial outer membrane biogenesis; LPS lipid A biosynthesis.</text>
</comment>
<keyword evidence="4 18" id="KW-0963">Cytoplasm</keyword>
<dbReference type="PANTHER" id="PTHR43584:SF3">
    <property type="entry name" value="BIFUNCTIONAL PROTEIN GLMU"/>
    <property type="match status" value="1"/>
</dbReference>
<dbReference type="Pfam" id="PF00132">
    <property type="entry name" value="Hexapep"/>
    <property type="match status" value="1"/>
</dbReference>
<proteinExistence type="inferred from homology"/>
<keyword evidence="5 18" id="KW-0808">Transferase</keyword>
<keyword evidence="10 18" id="KW-0133">Cell shape</keyword>
<dbReference type="PANTHER" id="PTHR43584">
    <property type="entry name" value="NUCLEOTIDYL TRANSFERASE"/>
    <property type="match status" value="1"/>
</dbReference>
<dbReference type="GO" id="GO:0071555">
    <property type="term" value="P:cell wall organization"/>
    <property type="evidence" value="ECO:0007669"/>
    <property type="project" value="UniProtKB-KW"/>
</dbReference>
<comment type="caution">
    <text evidence="18">Lacks conserved residue(s) required for the propagation of feature annotation.</text>
</comment>
<dbReference type="EMBL" id="LR778114">
    <property type="protein sequence ID" value="CAB1130118.1"/>
    <property type="molecule type" value="Genomic_DNA"/>
</dbReference>
<evidence type="ECO:0000259" key="19">
    <source>
        <dbReference type="Pfam" id="PF12804"/>
    </source>
</evidence>
<feature type="binding site" evidence="18">
    <location>
        <begin position="91"/>
        <end position="92"/>
    </location>
    <ligand>
        <name>UDP-N-acetyl-alpha-D-glucosamine</name>
        <dbReference type="ChEBI" id="CHEBI:57705"/>
    </ligand>
</feature>
<feature type="binding site" evidence="18">
    <location>
        <position position="168"/>
    </location>
    <ligand>
        <name>UDP-N-acetyl-alpha-D-glucosamine</name>
        <dbReference type="ChEBI" id="CHEBI:57705"/>
    </ligand>
</feature>
<keyword evidence="11 18" id="KW-0573">Peptidoglycan synthesis</keyword>
<feature type="binding site" evidence="18">
    <location>
        <position position="362"/>
    </location>
    <ligand>
        <name>UDP-N-acetyl-alpha-D-glucosamine</name>
        <dbReference type="ChEBI" id="CHEBI:57705"/>
    </ligand>
</feature>
<evidence type="ECO:0000256" key="13">
    <source>
        <dbReference type="ARBA" id="ARBA00023315"/>
    </source>
</evidence>
<dbReference type="InterPro" id="IPR025877">
    <property type="entry name" value="MobA-like_NTP_Trfase"/>
</dbReference>
<dbReference type="GO" id="GO:0019134">
    <property type="term" value="F:glucosamine-1-phosphate N-acetyltransferase activity"/>
    <property type="evidence" value="ECO:0007669"/>
    <property type="project" value="UniProtKB-UniRule"/>
</dbReference>
<comment type="subunit">
    <text evidence="18">Homotrimer.</text>
</comment>
<name>A0A6F8ZJZ6_9FIRM</name>
<comment type="catalytic activity">
    <reaction evidence="15 18">
        <text>alpha-D-glucosamine 1-phosphate + acetyl-CoA = N-acetyl-alpha-D-glucosamine 1-phosphate + CoA + H(+)</text>
        <dbReference type="Rhea" id="RHEA:13725"/>
        <dbReference type="ChEBI" id="CHEBI:15378"/>
        <dbReference type="ChEBI" id="CHEBI:57287"/>
        <dbReference type="ChEBI" id="CHEBI:57288"/>
        <dbReference type="ChEBI" id="CHEBI:57776"/>
        <dbReference type="ChEBI" id="CHEBI:58516"/>
        <dbReference type="EC" id="2.3.1.157"/>
    </reaction>
</comment>
<dbReference type="GO" id="GO:0003977">
    <property type="term" value="F:UDP-N-acetylglucosamine diphosphorylase activity"/>
    <property type="evidence" value="ECO:0007669"/>
    <property type="project" value="UniProtKB-UniRule"/>
</dbReference>
<dbReference type="SUPFAM" id="SSF51161">
    <property type="entry name" value="Trimeric LpxA-like enzymes"/>
    <property type="match status" value="1"/>
</dbReference>
<feature type="binding site" evidence="18">
    <location>
        <position position="116"/>
    </location>
    <ligand>
        <name>Mg(2+)</name>
        <dbReference type="ChEBI" id="CHEBI:18420"/>
    </ligand>
</feature>
<feature type="binding site" evidence="18">
    <location>
        <position position="451"/>
    </location>
    <ligand>
        <name>acetyl-CoA</name>
        <dbReference type="ChEBI" id="CHEBI:57288"/>
    </ligand>
</feature>
<comment type="cofactor">
    <cofactor evidence="18">
        <name>Mg(2+)</name>
        <dbReference type="ChEBI" id="CHEBI:18420"/>
    </cofactor>
    <text evidence="18">Binds 1 Mg(2+) ion per subunit.</text>
</comment>
<dbReference type="AlphaFoldDB" id="A0A6F8ZJZ6"/>
<dbReference type="GO" id="GO:0008360">
    <property type="term" value="P:regulation of cell shape"/>
    <property type="evidence" value="ECO:0007669"/>
    <property type="project" value="UniProtKB-KW"/>
</dbReference>
<reference evidence="20 21" key="1">
    <citation type="submission" date="2020-02" db="EMBL/GenBank/DDBJ databases">
        <authorList>
            <person name="Hogendoorn C."/>
        </authorList>
    </citation>
    <scope>NUCLEOTIDE SEQUENCE [LARGE SCALE GENOMIC DNA]</scope>
    <source>
        <strain evidence="20">R501</strain>
    </source>
</reference>
<keyword evidence="8 18" id="KW-0677">Repeat</keyword>
<dbReference type="GO" id="GO:0009245">
    <property type="term" value="P:lipid A biosynthetic process"/>
    <property type="evidence" value="ECO:0007669"/>
    <property type="project" value="UniProtKB-UniRule"/>
</dbReference>
<dbReference type="InterPro" id="IPR005882">
    <property type="entry name" value="Bifunctional_GlmU"/>
</dbReference>
<feature type="binding site" evidence="18">
    <location>
        <position position="86"/>
    </location>
    <ligand>
        <name>UDP-N-acetyl-alpha-D-glucosamine</name>
        <dbReference type="ChEBI" id="CHEBI:57705"/>
    </ligand>
</feature>
<comment type="pathway">
    <text evidence="18">Nucleotide-sugar biosynthesis; UDP-N-acetyl-alpha-D-glucosamine biosynthesis; UDP-N-acetyl-alpha-D-glucosamine from N-acetyl-alpha-D-glucosamine 1-phosphate: step 1/1.</text>
</comment>
<comment type="similarity">
    <text evidence="2 18">In the C-terminal section; belongs to the transferase hexapeptide repeat family.</text>
</comment>
<dbReference type="UniPathway" id="UPA00113">
    <property type="reaction ID" value="UER00532"/>
</dbReference>
<feature type="binding site" evidence="18">
    <location>
        <position position="391"/>
    </location>
    <ligand>
        <name>acetyl-CoA</name>
        <dbReference type="ChEBI" id="CHEBI:57288"/>
    </ligand>
</feature>
<dbReference type="EC" id="2.3.1.157" evidence="18"/>
<evidence type="ECO:0000256" key="1">
    <source>
        <dbReference type="ARBA" id="ARBA00004496"/>
    </source>
</evidence>
<dbReference type="GO" id="GO:0000902">
    <property type="term" value="P:cell morphogenesis"/>
    <property type="evidence" value="ECO:0007669"/>
    <property type="project" value="UniProtKB-UniRule"/>
</dbReference>
<evidence type="ECO:0000256" key="10">
    <source>
        <dbReference type="ARBA" id="ARBA00022960"/>
    </source>
</evidence>
<protein>
    <recommendedName>
        <fullName evidence="18">Bifunctional protein GlmU</fullName>
    </recommendedName>
    <domain>
        <recommendedName>
            <fullName evidence="18">UDP-N-acetylglucosamine pyrophosphorylase</fullName>
            <ecNumber evidence="18">2.7.7.23</ecNumber>
        </recommendedName>
        <alternativeName>
            <fullName evidence="18">N-acetylglucosamine-1-phosphate uridyltransferase</fullName>
        </alternativeName>
    </domain>
    <domain>
        <recommendedName>
            <fullName evidence="18">Glucosamine-1-phosphate N-acetyltransferase</fullName>
            <ecNumber evidence="18">2.3.1.157</ecNumber>
        </recommendedName>
    </domain>
</protein>
<evidence type="ECO:0000256" key="17">
    <source>
        <dbReference type="ARBA" id="ARBA00049628"/>
    </source>
</evidence>
<dbReference type="SUPFAM" id="SSF53448">
    <property type="entry name" value="Nucleotide-diphospho-sugar transferases"/>
    <property type="match status" value="1"/>
</dbReference>
<keyword evidence="14 18" id="KW-0961">Cell wall biogenesis/degradation</keyword>
<comment type="function">
    <text evidence="17 18">Catalyzes the last two sequential reactions in the de novo biosynthetic pathway for UDP-N-acetylglucosamine (UDP-GlcNAc). The C-terminal domain catalyzes the transfer of acetyl group from acetyl coenzyme A to glucosamine-1-phosphate (GlcN-1-P) to produce N-acetylglucosamine-1-phosphate (GlcNAc-1-P), which is converted into UDP-GlcNAc by the transfer of uridine 5-monophosphate (from uridine 5-triphosphate), a reaction catalyzed by the N-terminal domain.</text>
</comment>
<dbReference type="CDD" id="cd02540">
    <property type="entry name" value="GT2_GlmU_N_bac"/>
    <property type="match status" value="1"/>
</dbReference>
<dbReference type="GO" id="GO:0009252">
    <property type="term" value="P:peptidoglycan biosynthetic process"/>
    <property type="evidence" value="ECO:0007669"/>
    <property type="project" value="UniProtKB-UniRule"/>
</dbReference>
<feature type="binding site" evidence="18">
    <location>
        <begin position="22"/>
        <end position="25"/>
    </location>
    <ligand>
        <name>UDP-N-acetyl-alpha-D-glucosamine</name>
        <dbReference type="ChEBI" id="CHEBI:57705"/>
    </ligand>
</feature>
<evidence type="ECO:0000256" key="9">
    <source>
        <dbReference type="ARBA" id="ARBA00022842"/>
    </source>
</evidence>
<comment type="subcellular location">
    <subcellularLocation>
        <location evidence="1 18">Cytoplasm</location>
    </subcellularLocation>
</comment>
<feature type="binding site" evidence="18">
    <location>
        <position position="183"/>
    </location>
    <ligand>
        <name>UDP-N-acetyl-alpha-D-glucosamine</name>
        <dbReference type="ChEBI" id="CHEBI:57705"/>
    </ligand>
</feature>
<evidence type="ECO:0000256" key="16">
    <source>
        <dbReference type="ARBA" id="ARBA00048493"/>
    </source>
</evidence>
<feature type="binding site" evidence="18">
    <location>
        <position position="388"/>
    </location>
    <ligand>
        <name>UDP-N-acetyl-alpha-D-glucosamine</name>
        <dbReference type="ChEBI" id="CHEBI:57705"/>
    </ligand>
</feature>
<keyword evidence="6 18" id="KW-0548">Nucleotidyltransferase</keyword>